<dbReference type="EMBL" id="JAZAQF010000012">
    <property type="protein sequence ID" value="MFG3816493.1"/>
    <property type="molecule type" value="Genomic_DNA"/>
</dbReference>
<feature type="domain" description="BMC" evidence="5">
    <location>
        <begin position="11"/>
        <end position="95"/>
    </location>
</feature>
<dbReference type="InterPro" id="IPR000249">
    <property type="entry name" value="BMC_dom"/>
</dbReference>
<dbReference type="RefSeq" id="WP_393010426.1">
    <property type="nucleotide sequence ID" value="NZ_JAZAQF010000012.1"/>
</dbReference>
<comment type="subcellular location">
    <subcellularLocation>
        <location evidence="2">Carboxysome</location>
    </subcellularLocation>
</comment>
<dbReference type="InterPro" id="IPR050575">
    <property type="entry name" value="BMC_shell"/>
</dbReference>
<keyword evidence="4" id="KW-1283">Bacterial microcompartment</keyword>
<keyword evidence="1" id="KW-0120">Carbon dioxide fixation</keyword>
<name>A0ABW7C5K4_9CYAN</name>
<dbReference type="SMART" id="SM00877">
    <property type="entry name" value="BMC"/>
    <property type="match status" value="2"/>
</dbReference>
<proteinExistence type="inferred from homology"/>
<evidence type="ECO:0000256" key="4">
    <source>
        <dbReference type="ARBA" id="ARBA00024446"/>
    </source>
</evidence>
<dbReference type="CDD" id="cd07057">
    <property type="entry name" value="BMC_CcmK"/>
    <property type="match status" value="1"/>
</dbReference>
<dbReference type="PANTHER" id="PTHR33941:SF11">
    <property type="entry name" value="BACTERIAL MICROCOMPARTMENT SHELL PROTEIN PDUJ"/>
    <property type="match status" value="1"/>
</dbReference>
<feature type="domain" description="BMC" evidence="5">
    <location>
        <begin position="116"/>
        <end position="200"/>
    </location>
</feature>
<accession>A0ABW7C5K4</accession>
<dbReference type="Pfam" id="PF00936">
    <property type="entry name" value="BMC"/>
    <property type="match status" value="2"/>
</dbReference>
<dbReference type="PROSITE" id="PS01139">
    <property type="entry name" value="BMC_1"/>
    <property type="match status" value="1"/>
</dbReference>
<dbReference type="PANTHER" id="PTHR33941">
    <property type="entry name" value="PROPANEDIOL UTILIZATION PROTEIN PDUA"/>
    <property type="match status" value="1"/>
</dbReference>
<gene>
    <name evidence="6" type="ORF">VPK24_02500</name>
</gene>
<comment type="caution">
    <text evidence="6">The sequence shown here is derived from an EMBL/GenBank/DDBJ whole genome shotgun (WGS) entry which is preliminary data.</text>
</comment>
<dbReference type="PROSITE" id="PS51930">
    <property type="entry name" value="BMC_2"/>
    <property type="match status" value="2"/>
</dbReference>
<dbReference type="Gene3D" id="3.30.70.1710">
    <property type="match status" value="2"/>
</dbReference>
<evidence type="ECO:0000259" key="5">
    <source>
        <dbReference type="PROSITE" id="PS51930"/>
    </source>
</evidence>
<dbReference type="InterPro" id="IPR020808">
    <property type="entry name" value="Bact_microcomp_CS"/>
</dbReference>
<evidence type="ECO:0000313" key="7">
    <source>
        <dbReference type="Proteomes" id="UP001604335"/>
    </source>
</evidence>
<reference evidence="7" key="1">
    <citation type="journal article" date="2024" name="Algal Res.">
        <title>Biochemical, toxicological and genomic investigation of a high-biomass producing Limnothrix strain isolated from Italian shallow drinking water reservoir.</title>
        <authorList>
            <person name="Simonazzi M."/>
            <person name="Shishido T.K."/>
            <person name="Delbaje E."/>
            <person name="Wahlsten M."/>
            <person name="Fewer D.P."/>
            <person name="Sivonen K."/>
            <person name="Pezzolesi L."/>
            <person name="Pistocchi R."/>
        </authorList>
    </citation>
    <scope>NUCLEOTIDE SEQUENCE [LARGE SCALE GENOMIC DNA]</scope>
    <source>
        <strain evidence="7">LRLZ20PSL1</strain>
    </source>
</reference>
<evidence type="ECO:0000256" key="3">
    <source>
        <dbReference type="ARBA" id="ARBA00023780"/>
    </source>
</evidence>
<organism evidence="6 7">
    <name type="scientific">Limnothrix redekei LRLZ20PSL1</name>
    <dbReference type="NCBI Taxonomy" id="3112953"/>
    <lineage>
        <taxon>Bacteria</taxon>
        <taxon>Bacillati</taxon>
        <taxon>Cyanobacteriota</taxon>
        <taxon>Cyanophyceae</taxon>
        <taxon>Pseudanabaenales</taxon>
        <taxon>Pseudanabaenaceae</taxon>
        <taxon>Limnothrix</taxon>
    </lineage>
</organism>
<protein>
    <submittedName>
        <fullName evidence="6">BMC domain-containing protein</fullName>
    </submittedName>
</protein>
<evidence type="ECO:0000313" key="6">
    <source>
        <dbReference type="EMBL" id="MFG3816493.1"/>
    </source>
</evidence>
<keyword evidence="7" id="KW-1185">Reference proteome</keyword>
<dbReference type="SUPFAM" id="SSF143414">
    <property type="entry name" value="CcmK-like"/>
    <property type="match status" value="2"/>
</dbReference>
<sequence length="258" mass="27609">MTAATPANQSALGMVSTRSFPAIVGTADMMLKSSGVTLVGFEKTGSGHCTAIVRGNIADVRIAVEAGAETAGQFGQLVGKTVIPRPLPNLDAVLPIRPPSWEALAEMPRSPFANQAVGLLETVGFPAMVGAADAMLKGADVRLAAYETIGDGLCTAIIRGSVADVGMAIQIGMAEAERIGQLHAVMVIPRALEDLERALPLAEHWQATVETRRAIPIELHQVERRVMQPVALPELQRLEPVELPMREPQQLERFEERL</sequence>
<dbReference type="Proteomes" id="UP001604335">
    <property type="component" value="Unassembled WGS sequence"/>
</dbReference>
<evidence type="ECO:0000256" key="2">
    <source>
        <dbReference type="ARBA" id="ARBA00023587"/>
    </source>
</evidence>
<evidence type="ECO:0000256" key="1">
    <source>
        <dbReference type="ARBA" id="ARBA00023300"/>
    </source>
</evidence>
<dbReference type="InterPro" id="IPR044872">
    <property type="entry name" value="CcmK/CsoS1_BMC"/>
</dbReference>
<comment type="similarity">
    <text evidence="3">Belongs to the bacterial microcompartments protein family. CsoS1 subfamily.</text>
</comment>
<dbReference type="InterPro" id="IPR037233">
    <property type="entry name" value="CcmK-like_sf"/>
</dbReference>